<organism evidence="1 2">
    <name type="scientific">Micromonospora olivasterospora</name>
    <dbReference type="NCBI Taxonomy" id="1880"/>
    <lineage>
        <taxon>Bacteria</taxon>
        <taxon>Bacillati</taxon>
        <taxon>Actinomycetota</taxon>
        <taxon>Actinomycetes</taxon>
        <taxon>Micromonosporales</taxon>
        <taxon>Micromonosporaceae</taxon>
        <taxon>Micromonospora</taxon>
    </lineage>
</organism>
<keyword evidence="2" id="KW-1185">Reference proteome</keyword>
<dbReference type="AlphaFoldDB" id="A0A562IIB0"/>
<gene>
    <name evidence="1" type="ORF">JD77_05518</name>
</gene>
<comment type="caution">
    <text evidence="1">The sequence shown here is derived from an EMBL/GenBank/DDBJ whole genome shotgun (WGS) entry which is preliminary data.</text>
</comment>
<reference evidence="1 2" key="1">
    <citation type="submission" date="2019-07" db="EMBL/GenBank/DDBJ databases">
        <title>R&amp;d 2014.</title>
        <authorList>
            <person name="Klenk H.-P."/>
        </authorList>
    </citation>
    <scope>NUCLEOTIDE SEQUENCE [LARGE SCALE GENOMIC DNA]</scope>
    <source>
        <strain evidence="1 2">DSM 43868</strain>
    </source>
</reference>
<dbReference type="RefSeq" id="WP_211372694.1">
    <property type="nucleotide sequence ID" value="NZ_BAAATQ010000258.1"/>
</dbReference>
<protein>
    <submittedName>
        <fullName evidence="1">Uncharacterized protein</fullName>
    </submittedName>
</protein>
<accession>A0A562IIB0</accession>
<dbReference type="Proteomes" id="UP000319825">
    <property type="component" value="Unassembled WGS sequence"/>
</dbReference>
<sequence>MLFEVRGQQDDLGQKQHGMLVQSVQTGVESLLSGLADGTVDRVDGDNFFDLPDYGWDTTND</sequence>
<evidence type="ECO:0000313" key="2">
    <source>
        <dbReference type="Proteomes" id="UP000319825"/>
    </source>
</evidence>
<evidence type="ECO:0000313" key="1">
    <source>
        <dbReference type="EMBL" id="TWH70493.1"/>
    </source>
</evidence>
<dbReference type="EMBL" id="VLKE01000001">
    <property type="protein sequence ID" value="TWH70493.1"/>
    <property type="molecule type" value="Genomic_DNA"/>
</dbReference>
<name>A0A562IIB0_MICOL</name>
<proteinExistence type="predicted"/>